<evidence type="ECO:0000313" key="8">
    <source>
        <dbReference type="Proteomes" id="UP000214603"/>
    </source>
</evidence>
<gene>
    <name evidence="7" type="ORF">CEY11_01175</name>
</gene>
<evidence type="ECO:0000259" key="5">
    <source>
        <dbReference type="Pfam" id="PF02775"/>
    </source>
</evidence>
<dbReference type="CDD" id="cd00568">
    <property type="entry name" value="TPP_enzymes"/>
    <property type="match status" value="1"/>
</dbReference>
<evidence type="ECO:0000256" key="2">
    <source>
        <dbReference type="ARBA" id="ARBA00023052"/>
    </source>
</evidence>
<dbReference type="SUPFAM" id="SSF52467">
    <property type="entry name" value="DHS-like NAD/FAD-binding domain"/>
    <property type="match status" value="1"/>
</dbReference>
<dbReference type="RefSeq" id="WP_088601500.1">
    <property type="nucleotide sequence ID" value="NZ_NJIH01000001.1"/>
</dbReference>
<name>A0A225MZ35_9BURK</name>
<feature type="domain" description="Thiamine pyrophosphate enzyme TPP-binding" evidence="5">
    <location>
        <begin position="385"/>
        <end position="531"/>
    </location>
</feature>
<evidence type="ECO:0000256" key="3">
    <source>
        <dbReference type="RuleBase" id="RU362132"/>
    </source>
</evidence>
<dbReference type="Pfam" id="PF00205">
    <property type="entry name" value="TPP_enzyme_M"/>
    <property type="match status" value="1"/>
</dbReference>
<dbReference type="GO" id="GO:0003984">
    <property type="term" value="F:acetolactate synthase activity"/>
    <property type="evidence" value="ECO:0007669"/>
    <property type="project" value="TreeGrafter"/>
</dbReference>
<comment type="caution">
    <text evidence="7">The sequence shown here is derived from an EMBL/GenBank/DDBJ whole genome shotgun (WGS) entry which is preliminary data.</text>
</comment>
<organism evidence="7 8">
    <name type="scientific">Candidimonas nitroreducens</name>
    <dbReference type="NCBI Taxonomy" id="683354"/>
    <lineage>
        <taxon>Bacteria</taxon>
        <taxon>Pseudomonadati</taxon>
        <taxon>Pseudomonadota</taxon>
        <taxon>Betaproteobacteria</taxon>
        <taxon>Burkholderiales</taxon>
        <taxon>Alcaligenaceae</taxon>
        <taxon>Candidimonas</taxon>
    </lineage>
</organism>
<sequence>MTYRVADAIVDSMVAHGADRGFGVPGESFLALLDALYAREDFDLVTCRHEGSAALAAIADAKLTGRAGIVMASRGPGAFNAAIGVHVAAEEAIPLILLIGQVDAPSLGRGAVQEIDSAKAFSGLLKWSGCIDRAVQAPEIMARAFAAASSGTPGPVIVELPEDVLTEPAEAQPARVHGVALAQARIEDAARVYELLAKASRPILIVGGECRSDEFRKDLQALVDQWDIPIALTNKNQDQFSNSDPHWLGQLSFFTSPAHTSLFSEADLLISIGSRMGDLSSLGFSFPRQGTNPQTLVHVYPDPAAIGRHFQTQLPIVSTAHSFVRAALQHGRTAAASGSWLQRAQAAAKLTHGWEPRNLAPEDVMGHTIAALAQVAKHDAIVTTDSGNFASWVHRIFKMTPANRLLGSACGAMGSGVPAGVAAGLRYPGREILAFAGDGGFLMNGNELATAVGRGLNLRVIVSNNGSYGTIRAHQQRHFPNRVSGTDLTNPDFCMLAQAFGAHGFRVAHSGEAQRIVEKAMSVDGPVLIEVRNDPDVSIGSSLKQN</sequence>
<evidence type="ECO:0000256" key="1">
    <source>
        <dbReference type="ARBA" id="ARBA00007812"/>
    </source>
</evidence>
<dbReference type="GO" id="GO:0000287">
    <property type="term" value="F:magnesium ion binding"/>
    <property type="evidence" value="ECO:0007669"/>
    <property type="project" value="InterPro"/>
</dbReference>
<dbReference type="Proteomes" id="UP000214603">
    <property type="component" value="Unassembled WGS sequence"/>
</dbReference>
<reference evidence="8" key="1">
    <citation type="submission" date="2017-06" db="EMBL/GenBank/DDBJ databases">
        <title>Herbaspirillum phytohormonus sp. nov., isolated from the root nodule of Robinia pseudoacacia in lead-zinc mine.</title>
        <authorList>
            <person name="Fan M."/>
            <person name="Lin Y."/>
        </authorList>
    </citation>
    <scope>NUCLEOTIDE SEQUENCE [LARGE SCALE GENOMIC DNA]</scope>
    <source>
        <strain evidence="8">SC-089</strain>
    </source>
</reference>
<evidence type="ECO:0000259" key="6">
    <source>
        <dbReference type="Pfam" id="PF02776"/>
    </source>
</evidence>
<dbReference type="GO" id="GO:0009099">
    <property type="term" value="P:L-valine biosynthetic process"/>
    <property type="evidence" value="ECO:0007669"/>
    <property type="project" value="TreeGrafter"/>
</dbReference>
<dbReference type="GO" id="GO:0050660">
    <property type="term" value="F:flavin adenine dinucleotide binding"/>
    <property type="evidence" value="ECO:0007669"/>
    <property type="project" value="TreeGrafter"/>
</dbReference>
<dbReference type="InterPro" id="IPR011766">
    <property type="entry name" value="TPP_enzyme_TPP-bd"/>
</dbReference>
<dbReference type="InterPro" id="IPR000399">
    <property type="entry name" value="TPP-bd_CS"/>
</dbReference>
<feature type="domain" description="Thiamine pyrophosphate enzyme N-terminal TPP-binding" evidence="6">
    <location>
        <begin position="4"/>
        <end position="118"/>
    </location>
</feature>
<dbReference type="AlphaFoldDB" id="A0A225MZ35"/>
<dbReference type="PANTHER" id="PTHR18968:SF120">
    <property type="entry name" value="ACETOLACTATE SYNTHASE LARGE SUBUNIT"/>
    <property type="match status" value="1"/>
</dbReference>
<dbReference type="Pfam" id="PF02776">
    <property type="entry name" value="TPP_enzyme_N"/>
    <property type="match status" value="1"/>
</dbReference>
<dbReference type="InterPro" id="IPR012000">
    <property type="entry name" value="Thiamin_PyroP_enz_cen_dom"/>
</dbReference>
<evidence type="ECO:0000259" key="4">
    <source>
        <dbReference type="Pfam" id="PF00205"/>
    </source>
</evidence>
<dbReference type="Gene3D" id="3.40.50.970">
    <property type="match status" value="2"/>
</dbReference>
<dbReference type="PANTHER" id="PTHR18968">
    <property type="entry name" value="THIAMINE PYROPHOSPHATE ENZYMES"/>
    <property type="match status" value="1"/>
</dbReference>
<accession>A0A225MZ35</accession>
<dbReference type="InterPro" id="IPR029035">
    <property type="entry name" value="DHS-like_NAD/FAD-binding_dom"/>
</dbReference>
<dbReference type="NCBIfam" id="NF006052">
    <property type="entry name" value="PRK08199.1"/>
    <property type="match status" value="1"/>
</dbReference>
<proteinExistence type="inferred from homology"/>
<dbReference type="Pfam" id="PF02775">
    <property type="entry name" value="TPP_enzyme_C"/>
    <property type="match status" value="1"/>
</dbReference>
<dbReference type="CDD" id="cd07035">
    <property type="entry name" value="TPP_PYR_POX_like"/>
    <property type="match status" value="1"/>
</dbReference>
<dbReference type="InterPro" id="IPR029061">
    <property type="entry name" value="THDP-binding"/>
</dbReference>
<dbReference type="EMBL" id="NJIH01000001">
    <property type="protein sequence ID" value="OWT66374.1"/>
    <property type="molecule type" value="Genomic_DNA"/>
</dbReference>
<dbReference type="GO" id="GO:0005948">
    <property type="term" value="C:acetolactate synthase complex"/>
    <property type="evidence" value="ECO:0007669"/>
    <property type="project" value="TreeGrafter"/>
</dbReference>
<keyword evidence="8" id="KW-1185">Reference proteome</keyword>
<dbReference type="InterPro" id="IPR045229">
    <property type="entry name" value="TPP_enz"/>
</dbReference>
<dbReference type="SUPFAM" id="SSF52518">
    <property type="entry name" value="Thiamin diphosphate-binding fold (THDP-binding)"/>
    <property type="match status" value="2"/>
</dbReference>
<comment type="similarity">
    <text evidence="1 3">Belongs to the TPP enzyme family.</text>
</comment>
<feature type="domain" description="Thiamine pyrophosphate enzyme central" evidence="4">
    <location>
        <begin position="190"/>
        <end position="326"/>
    </location>
</feature>
<keyword evidence="2 3" id="KW-0786">Thiamine pyrophosphate</keyword>
<dbReference type="OrthoDB" id="2254214at2"/>
<evidence type="ECO:0000313" key="7">
    <source>
        <dbReference type="EMBL" id="OWT66374.1"/>
    </source>
</evidence>
<dbReference type="PROSITE" id="PS00187">
    <property type="entry name" value="TPP_ENZYMES"/>
    <property type="match status" value="1"/>
</dbReference>
<dbReference type="GO" id="GO:0030976">
    <property type="term" value="F:thiamine pyrophosphate binding"/>
    <property type="evidence" value="ECO:0007669"/>
    <property type="project" value="InterPro"/>
</dbReference>
<dbReference type="Gene3D" id="3.40.50.1220">
    <property type="entry name" value="TPP-binding domain"/>
    <property type="match status" value="1"/>
</dbReference>
<dbReference type="InterPro" id="IPR012001">
    <property type="entry name" value="Thiamin_PyroP_enz_TPP-bd_dom"/>
</dbReference>
<protein>
    <submittedName>
        <fullName evidence="7">Decarboxylase</fullName>
    </submittedName>
</protein>
<dbReference type="GO" id="GO:0009097">
    <property type="term" value="P:isoleucine biosynthetic process"/>
    <property type="evidence" value="ECO:0007669"/>
    <property type="project" value="TreeGrafter"/>
</dbReference>